<evidence type="ECO:0000313" key="1">
    <source>
        <dbReference type="Proteomes" id="UP000046393"/>
    </source>
</evidence>
<proteinExistence type="predicted"/>
<dbReference type="GO" id="GO:0005112">
    <property type="term" value="F:Notch binding"/>
    <property type="evidence" value="ECO:0007669"/>
    <property type="project" value="TreeGrafter"/>
</dbReference>
<sequence>MYPYVQNFCNPPPMPLFLQTCRLWYRGCPKYEQFHYASQFIHSKANKGKVLRKTNTYIITVISTQFYRRSDAFPFESASDSSVHRFDQFSDSRGLVHQARTKSPFTKPGLWEPNPDNPHNRDHANKFYYAPVSASADWLSGQLAWGGHWAVPAAGVGGTNGYSTVHFPSIGSFLGIDDDYD</sequence>
<reference evidence="2" key="1">
    <citation type="submission" date="2017-02" db="UniProtKB">
        <authorList>
            <consortium name="WormBaseParasite"/>
        </authorList>
    </citation>
    <scope>IDENTIFICATION</scope>
</reference>
<dbReference type="AlphaFoldDB" id="A0A0N5AVK5"/>
<dbReference type="InterPro" id="IPR053124">
    <property type="entry name" value="Notch_signaling_modulators"/>
</dbReference>
<accession>A0A0N5AVK5</accession>
<evidence type="ECO:0000313" key="2">
    <source>
        <dbReference type="WBParaSite" id="SMUV_0000892701-mRNA-1"/>
    </source>
</evidence>
<protein>
    <submittedName>
        <fullName evidence="2">C2H2-type domain-containing protein</fullName>
    </submittedName>
</protein>
<dbReference type="GO" id="GO:0045747">
    <property type="term" value="P:positive regulation of Notch signaling pathway"/>
    <property type="evidence" value="ECO:0007669"/>
    <property type="project" value="TreeGrafter"/>
</dbReference>
<dbReference type="Proteomes" id="UP000046393">
    <property type="component" value="Unplaced"/>
</dbReference>
<dbReference type="PANTHER" id="PTHR35015:SF4">
    <property type="entry name" value="PROTEIN CBR-OSM-7"/>
    <property type="match status" value="1"/>
</dbReference>
<name>A0A0N5AVK5_9BILA</name>
<dbReference type="WBParaSite" id="SMUV_0000892701-mRNA-1">
    <property type="protein sequence ID" value="SMUV_0000892701-mRNA-1"/>
    <property type="gene ID" value="SMUV_0000892701"/>
</dbReference>
<keyword evidence="1" id="KW-1185">Reference proteome</keyword>
<dbReference type="PANTHER" id="PTHR35015">
    <property type="entry name" value="PROTEIN CBR-OSM-7-RELATED"/>
    <property type="match status" value="1"/>
</dbReference>
<dbReference type="GO" id="GO:0005615">
    <property type="term" value="C:extracellular space"/>
    <property type="evidence" value="ECO:0007669"/>
    <property type="project" value="TreeGrafter"/>
</dbReference>
<organism evidence="1 2">
    <name type="scientific">Syphacia muris</name>
    <dbReference type="NCBI Taxonomy" id="451379"/>
    <lineage>
        <taxon>Eukaryota</taxon>
        <taxon>Metazoa</taxon>
        <taxon>Ecdysozoa</taxon>
        <taxon>Nematoda</taxon>
        <taxon>Chromadorea</taxon>
        <taxon>Rhabditida</taxon>
        <taxon>Spirurina</taxon>
        <taxon>Oxyuridomorpha</taxon>
        <taxon>Oxyuroidea</taxon>
        <taxon>Oxyuridae</taxon>
        <taxon>Syphacia</taxon>
    </lineage>
</organism>